<dbReference type="Gene3D" id="1.10.10.10">
    <property type="entry name" value="Winged helix-like DNA-binding domain superfamily/Winged helix DNA-binding domain"/>
    <property type="match status" value="1"/>
</dbReference>
<keyword evidence="2" id="KW-1185">Reference proteome</keyword>
<proteinExistence type="predicted"/>
<evidence type="ECO:0000313" key="2">
    <source>
        <dbReference type="Proteomes" id="UP000198775"/>
    </source>
</evidence>
<organism evidence="1 2">
    <name type="scientific">Halorientalis persicus</name>
    <dbReference type="NCBI Taxonomy" id="1367881"/>
    <lineage>
        <taxon>Archaea</taxon>
        <taxon>Methanobacteriati</taxon>
        <taxon>Methanobacteriota</taxon>
        <taxon>Stenosarchaea group</taxon>
        <taxon>Halobacteria</taxon>
        <taxon>Halobacteriales</taxon>
        <taxon>Haloarculaceae</taxon>
        <taxon>Halorientalis</taxon>
    </lineage>
</organism>
<dbReference type="EMBL" id="FOCX01000067">
    <property type="protein sequence ID" value="SEP29137.1"/>
    <property type="molecule type" value="Genomic_DNA"/>
</dbReference>
<dbReference type="Pfam" id="PF25212">
    <property type="entry name" value="HVO_A0114"/>
    <property type="match status" value="1"/>
</dbReference>
<reference evidence="2" key="1">
    <citation type="submission" date="2016-10" db="EMBL/GenBank/DDBJ databases">
        <authorList>
            <person name="Varghese N."/>
            <person name="Submissions S."/>
        </authorList>
    </citation>
    <scope>NUCLEOTIDE SEQUENCE [LARGE SCALE GENOMIC DNA]</scope>
    <source>
        <strain evidence="2">IBRC-M 10043</strain>
    </source>
</reference>
<name>A0A1H8WNW7_9EURY</name>
<dbReference type="Proteomes" id="UP000198775">
    <property type="component" value="Unassembled WGS sequence"/>
</dbReference>
<protein>
    <recommendedName>
        <fullName evidence="3">Helix-turn-helix domain-containing protein</fullName>
    </recommendedName>
</protein>
<dbReference type="SUPFAM" id="SSF46785">
    <property type="entry name" value="Winged helix' DNA-binding domain"/>
    <property type="match status" value="1"/>
</dbReference>
<dbReference type="InterPro" id="IPR036388">
    <property type="entry name" value="WH-like_DNA-bd_sf"/>
</dbReference>
<evidence type="ECO:0000313" key="1">
    <source>
        <dbReference type="EMBL" id="SEP29137.1"/>
    </source>
</evidence>
<gene>
    <name evidence="1" type="ORF">SAMN05216388_10673</name>
</gene>
<sequence>MARALARGGMDGVQVLSLESAEKVLTPKRRELIETLRTHDIDSVRHLARCVGRDKGQVSRDLGILAEHGVIKYDEDGRAKRPYLVQEHITVEPI</sequence>
<dbReference type="AlphaFoldDB" id="A0A1H8WNW7"/>
<evidence type="ECO:0008006" key="3">
    <source>
        <dbReference type="Google" id="ProtNLM"/>
    </source>
</evidence>
<accession>A0A1H8WNW7</accession>
<dbReference type="InterPro" id="IPR036390">
    <property type="entry name" value="WH_DNA-bd_sf"/>
</dbReference>